<keyword evidence="3" id="KW-1185">Reference proteome</keyword>
<name>A0A5M3W0Z3_9ACTN</name>
<dbReference type="AlphaFoldDB" id="A0A5M3W0Z3"/>
<evidence type="ECO:0000313" key="3">
    <source>
        <dbReference type="Proteomes" id="UP000334990"/>
    </source>
</evidence>
<accession>A0A5M3W0Z3</accession>
<dbReference type="Proteomes" id="UP000334990">
    <property type="component" value="Unassembled WGS sequence"/>
</dbReference>
<comment type="caution">
    <text evidence="2">The sequence shown here is derived from an EMBL/GenBank/DDBJ whole genome shotgun (WGS) entry which is preliminary data.</text>
</comment>
<evidence type="ECO:0000256" key="1">
    <source>
        <dbReference type="SAM" id="Phobius"/>
    </source>
</evidence>
<keyword evidence="1" id="KW-0472">Membrane</keyword>
<dbReference type="RefSeq" id="WP_155337277.1">
    <property type="nucleotide sequence ID" value="NZ_BAAABN010000047.1"/>
</dbReference>
<protein>
    <submittedName>
        <fullName evidence="2">Uncharacterized protein</fullName>
    </submittedName>
</protein>
<feature type="transmembrane region" description="Helical" evidence="1">
    <location>
        <begin position="52"/>
        <end position="77"/>
    </location>
</feature>
<dbReference type="EMBL" id="BLAD01000047">
    <property type="protein sequence ID" value="GES00983.1"/>
    <property type="molecule type" value="Genomic_DNA"/>
</dbReference>
<dbReference type="OrthoDB" id="3538855at2"/>
<gene>
    <name evidence="2" type="ORF">Acor_30470</name>
</gene>
<keyword evidence="1" id="KW-1133">Transmembrane helix</keyword>
<keyword evidence="1" id="KW-0812">Transmembrane</keyword>
<evidence type="ECO:0000313" key="2">
    <source>
        <dbReference type="EMBL" id="GES00983.1"/>
    </source>
</evidence>
<organism evidence="2 3">
    <name type="scientific">Acrocarpospora corrugata</name>
    <dbReference type="NCBI Taxonomy" id="35763"/>
    <lineage>
        <taxon>Bacteria</taxon>
        <taxon>Bacillati</taxon>
        <taxon>Actinomycetota</taxon>
        <taxon>Actinomycetes</taxon>
        <taxon>Streptosporangiales</taxon>
        <taxon>Streptosporangiaceae</taxon>
        <taxon>Acrocarpospora</taxon>
    </lineage>
</organism>
<reference evidence="2 3" key="1">
    <citation type="submission" date="2019-10" db="EMBL/GenBank/DDBJ databases">
        <title>Whole genome shotgun sequence of Acrocarpospora corrugata NBRC 13972.</title>
        <authorList>
            <person name="Ichikawa N."/>
            <person name="Kimura A."/>
            <person name="Kitahashi Y."/>
            <person name="Komaki H."/>
            <person name="Oguchi A."/>
        </authorList>
    </citation>
    <scope>NUCLEOTIDE SEQUENCE [LARGE SCALE GENOMIC DNA]</scope>
    <source>
        <strain evidence="2 3">NBRC 13972</strain>
    </source>
</reference>
<proteinExistence type="predicted"/>
<sequence>MRTPDDLDRTQPAACREDPGIAVPISVSTIRRKLLAFVLLAAASSAADSPEWLTLVLIITSAAIPLALGVLGGAEAVRALFLLPPRSAPPATIRKEDLI</sequence>